<feature type="transmembrane region" description="Helical" evidence="8">
    <location>
        <begin position="85"/>
        <end position="103"/>
    </location>
</feature>
<evidence type="ECO:0000256" key="4">
    <source>
        <dbReference type="ARBA" id="ARBA00022679"/>
    </source>
</evidence>
<dbReference type="PANTHER" id="PTHR33908:SF11">
    <property type="entry name" value="MEMBRANE PROTEIN"/>
    <property type="match status" value="1"/>
</dbReference>
<accession>A0A2M7R5H3</accession>
<keyword evidence="3" id="KW-0328">Glycosyltransferase</keyword>
<proteinExistence type="predicted"/>
<reference evidence="11" key="1">
    <citation type="submission" date="2017-09" db="EMBL/GenBank/DDBJ databases">
        <title>Depth-based differentiation of microbial function through sediment-hosted aquifers and enrichment of novel symbionts in the deep terrestrial subsurface.</title>
        <authorList>
            <person name="Probst A.J."/>
            <person name="Ladd B."/>
            <person name="Jarett J.K."/>
            <person name="Geller-Mcgrath D.E."/>
            <person name="Sieber C.M.K."/>
            <person name="Emerson J.B."/>
            <person name="Anantharaman K."/>
            <person name="Thomas B.C."/>
            <person name="Malmstrom R."/>
            <person name="Stieglmeier M."/>
            <person name="Klingl A."/>
            <person name="Woyke T."/>
            <person name="Ryan C.M."/>
            <person name="Banfield J.F."/>
        </authorList>
    </citation>
    <scope>NUCLEOTIDE SEQUENCE [LARGE SCALE GENOMIC DNA]</scope>
</reference>
<dbReference type="GO" id="GO:0009103">
    <property type="term" value="P:lipopolysaccharide biosynthetic process"/>
    <property type="evidence" value="ECO:0007669"/>
    <property type="project" value="UniProtKB-ARBA"/>
</dbReference>
<keyword evidence="2" id="KW-1003">Cell membrane</keyword>
<feature type="transmembrane region" description="Helical" evidence="8">
    <location>
        <begin position="7"/>
        <end position="24"/>
    </location>
</feature>
<keyword evidence="4" id="KW-0808">Transferase</keyword>
<evidence type="ECO:0000256" key="8">
    <source>
        <dbReference type="SAM" id="Phobius"/>
    </source>
</evidence>
<dbReference type="PANTHER" id="PTHR33908">
    <property type="entry name" value="MANNOSYLTRANSFERASE YKCB-RELATED"/>
    <property type="match status" value="1"/>
</dbReference>
<evidence type="ECO:0000256" key="6">
    <source>
        <dbReference type="ARBA" id="ARBA00022989"/>
    </source>
</evidence>
<comment type="caution">
    <text evidence="10">The sequence shown here is derived from an EMBL/GenBank/DDBJ whole genome shotgun (WGS) entry which is preliminary data.</text>
</comment>
<evidence type="ECO:0000256" key="2">
    <source>
        <dbReference type="ARBA" id="ARBA00022475"/>
    </source>
</evidence>
<keyword evidence="6 8" id="KW-1133">Transmembrane helix</keyword>
<evidence type="ECO:0000259" key="9">
    <source>
        <dbReference type="Pfam" id="PF13231"/>
    </source>
</evidence>
<feature type="domain" description="Glycosyltransferase RgtA/B/C/D-like" evidence="9">
    <location>
        <begin position="125"/>
        <end position="235"/>
    </location>
</feature>
<sequence length="534" mass="61704">MTKKREIIFLLIILLIASFFRVWQLNTIPPGLYPDVAINGNEAISNPGKIFYPENNGREGLFINLIALSFSIFGISIWSIRIVSAIIGILTILGLYLLTKELFSQYYETTTRPPRPPTSWAPRSRSIALLASFFLATSFWHVNFSRIGFRAILVPLVLTFAFYFLLKGFRTQKVSNFIFAGIIFGLGFYTYIAFRLAVLLLAVILVLWWLVYKQRGLQKKYLFFIFYFLFFIFITALPIGLYFLQNPHNFVGRAAPISVFATENPLKEFGKSLILHLGMFNFSGDFNWRHNISGSPVLFWPIGILFLIGLAVSIKEIISKKLSAISHWELVSWFFIMLLPGILTYESIPHSLRCIGVIPAVFIFSALGFEFLYLKTKEKIKIRKNSLSYWLIISVLTLLFLLFIFAEYSRYFILWAQNPEVENAFSKNYVEIGNYLNSLGPETQKYLIVKQVGIPVPYPDGIPMPAQTPMFIERTKFKEPRSIYLLPENLDEIKIKRNGVIVLMKYDENLIFELWQKFPNGEIQEKNGVWVFKI</sequence>
<dbReference type="GO" id="GO:0016763">
    <property type="term" value="F:pentosyltransferase activity"/>
    <property type="evidence" value="ECO:0007669"/>
    <property type="project" value="TreeGrafter"/>
</dbReference>
<name>A0A2M7R5H3_9BACT</name>
<evidence type="ECO:0000256" key="3">
    <source>
        <dbReference type="ARBA" id="ARBA00022676"/>
    </source>
</evidence>
<dbReference type="Pfam" id="PF13231">
    <property type="entry name" value="PMT_2"/>
    <property type="match status" value="2"/>
</dbReference>
<dbReference type="Proteomes" id="UP000230767">
    <property type="component" value="Unassembled WGS sequence"/>
</dbReference>
<evidence type="ECO:0000256" key="7">
    <source>
        <dbReference type="ARBA" id="ARBA00023136"/>
    </source>
</evidence>
<evidence type="ECO:0000313" key="10">
    <source>
        <dbReference type="EMBL" id="PIY88584.1"/>
    </source>
</evidence>
<feature type="transmembrane region" description="Helical" evidence="8">
    <location>
        <begin position="177"/>
        <end position="210"/>
    </location>
</feature>
<organism evidence="10 11">
    <name type="scientific">Candidatus Nealsonbacteria bacterium CG_4_10_14_0_8_um_filter_37_14</name>
    <dbReference type="NCBI Taxonomy" id="1974684"/>
    <lineage>
        <taxon>Bacteria</taxon>
        <taxon>Candidatus Nealsoniibacteriota</taxon>
    </lineage>
</organism>
<feature type="transmembrane region" description="Helical" evidence="8">
    <location>
        <begin position="386"/>
        <end position="406"/>
    </location>
</feature>
<keyword evidence="7 8" id="KW-0472">Membrane</keyword>
<dbReference type="InterPro" id="IPR038731">
    <property type="entry name" value="RgtA/B/C-like"/>
</dbReference>
<feature type="domain" description="Glycosyltransferase RgtA/B/C/D-like" evidence="9">
    <location>
        <begin position="65"/>
        <end position="105"/>
    </location>
</feature>
<feature type="transmembrane region" description="Helical" evidence="8">
    <location>
        <begin position="222"/>
        <end position="244"/>
    </location>
</feature>
<evidence type="ECO:0000256" key="5">
    <source>
        <dbReference type="ARBA" id="ARBA00022692"/>
    </source>
</evidence>
<dbReference type="EMBL" id="PFLW01000079">
    <property type="protein sequence ID" value="PIY88584.1"/>
    <property type="molecule type" value="Genomic_DNA"/>
</dbReference>
<keyword evidence="5 8" id="KW-0812">Transmembrane</keyword>
<dbReference type="GO" id="GO:0005886">
    <property type="term" value="C:plasma membrane"/>
    <property type="evidence" value="ECO:0007669"/>
    <property type="project" value="UniProtKB-SubCell"/>
</dbReference>
<feature type="transmembrane region" description="Helical" evidence="8">
    <location>
        <begin position="330"/>
        <end position="348"/>
    </location>
</feature>
<gene>
    <name evidence="10" type="ORF">COY73_03365</name>
</gene>
<dbReference type="InterPro" id="IPR050297">
    <property type="entry name" value="LipidA_mod_glycosyltrf_83"/>
</dbReference>
<dbReference type="AlphaFoldDB" id="A0A2M7R5H3"/>
<evidence type="ECO:0000256" key="1">
    <source>
        <dbReference type="ARBA" id="ARBA00004651"/>
    </source>
</evidence>
<evidence type="ECO:0000313" key="11">
    <source>
        <dbReference type="Proteomes" id="UP000230767"/>
    </source>
</evidence>
<feature type="transmembrane region" description="Helical" evidence="8">
    <location>
        <begin position="147"/>
        <end position="165"/>
    </location>
</feature>
<comment type="subcellular location">
    <subcellularLocation>
        <location evidence="1">Cell membrane</location>
        <topology evidence="1">Multi-pass membrane protein</topology>
    </subcellularLocation>
</comment>
<feature type="transmembrane region" description="Helical" evidence="8">
    <location>
        <begin position="298"/>
        <end position="318"/>
    </location>
</feature>
<protein>
    <recommendedName>
        <fullName evidence="9">Glycosyltransferase RgtA/B/C/D-like domain-containing protein</fullName>
    </recommendedName>
</protein>
<feature type="transmembrane region" description="Helical" evidence="8">
    <location>
        <begin position="354"/>
        <end position="374"/>
    </location>
</feature>